<accession>A0A0H2MD24</accession>
<evidence type="ECO:0000313" key="4">
    <source>
        <dbReference type="Proteomes" id="UP000035444"/>
    </source>
</evidence>
<protein>
    <submittedName>
        <fullName evidence="3">Uncharacterized protein</fullName>
    </submittedName>
</protein>
<gene>
    <name evidence="3" type="ORF">WH96_12975</name>
</gene>
<keyword evidence="2" id="KW-0812">Transmembrane</keyword>
<proteinExistence type="predicted"/>
<feature type="transmembrane region" description="Helical" evidence="2">
    <location>
        <begin position="445"/>
        <end position="463"/>
    </location>
</feature>
<evidence type="ECO:0000313" key="3">
    <source>
        <dbReference type="EMBL" id="KLN60101.1"/>
    </source>
</evidence>
<dbReference type="EMBL" id="LAQL01000008">
    <property type="protein sequence ID" value="KLN60101.1"/>
    <property type="molecule type" value="Genomic_DNA"/>
</dbReference>
<dbReference type="Proteomes" id="UP000035444">
    <property type="component" value="Unassembled WGS sequence"/>
</dbReference>
<feature type="coiled-coil region" evidence="1">
    <location>
        <begin position="348"/>
        <end position="375"/>
    </location>
</feature>
<dbReference type="OrthoDB" id="501484at2"/>
<reference evidence="3 4" key="1">
    <citation type="submission" date="2015-03" db="EMBL/GenBank/DDBJ databases">
        <title>Genome Sequence of Kiloniella spongiae MEBiC09566, isolated from a marine sponge.</title>
        <authorList>
            <person name="Shao Z."/>
            <person name="Wang L."/>
            <person name="Li X."/>
        </authorList>
    </citation>
    <scope>NUCLEOTIDE SEQUENCE [LARGE SCALE GENOMIC DNA]</scope>
    <source>
        <strain evidence="3 4">MEBiC09566</strain>
    </source>
</reference>
<sequence length="525" mass="58724">MSTLKDRKIGAGRSATVYLDHLPDGRATARKIFVGSTLAGLVHNVIFGANNPYIWHQGSILEAACRRRVLAALMKLWLPGKLRIAEIISVSWNEEFRANEITMEFIDGRAPSLHHPYSSLKETEIQDLVENVMKPLQGLLLDAGFDGLAWQAGYGNPVATSNFLLETTDAGEKRWVWVDLESGVPALFPANPKLLFTYYLQRTVVNGRPLYDDVDVPKLRDYIAVNKNALLAVMSEQEYEALCVDVSGLIHKPDDWRFMSRLQRSIQSKFARGKISEEETHYYKKHPLRWYGRQVKEGLGKVIGKAKSLLTESKLIKQLGNLMPKIKAFMFLPSYRTQLSRLLVGRSIEDWKKRRQLTEREADVLKHEMENSESSLYITDFGVLMALKPFVKVTTLAIVFGLGAFDVIGLLGGIIGYFSGGVIVRTIYTTCRILASTARGTSRPWFALLLGFIPVLGNAAYPLQLLYEGTRGGNGVAKFIIYDIMARLGRAVPIWGGPDTLVEHKANSIGDLLIRNRNALPEAAE</sequence>
<keyword evidence="1" id="KW-0175">Coiled coil</keyword>
<keyword evidence="2" id="KW-1133">Transmembrane helix</keyword>
<feature type="transmembrane region" description="Helical" evidence="2">
    <location>
        <begin position="396"/>
        <end position="424"/>
    </location>
</feature>
<comment type="caution">
    <text evidence="3">The sequence shown here is derived from an EMBL/GenBank/DDBJ whole genome shotgun (WGS) entry which is preliminary data.</text>
</comment>
<evidence type="ECO:0000256" key="2">
    <source>
        <dbReference type="SAM" id="Phobius"/>
    </source>
</evidence>
<dbReference type="PATRIC" id="fig|1489064.4.peg.3928"/>
<evidence type="ECO:0000256" key="1">
    <source>
        <dbReference type="SAM" id="Coils"/>
    </source>
</evidence>
<keyword evidence="4" id="KW-1185">Reference proteome</keyword>
<dbReference type="AlphaFoldDB" id="A0A0H2MD24"/>
<organism evidence="3 4">
    <name type="scientific">Kiloniella spongiae</name>
    <dbReference type="NCBI Taxonomy" id="1489064"/>
    <lineage>
        <taxon>Bacteria</taxon>
        <taxon>Pseudomonadati</taxon>
        <taxon>Pseudomonadota</taxon>
        <taxon>Alphaproteobacteria</taxon>
        <taxon>Rhodospirillales</taxon>
        <taxon>Kiloniellaceae</taxon>
        <taxon>Kiloniella</taxon>
    </lineage>
</organism>
<keyword evidence="2" id="KW-0472">Membrane</keyword>
<name>A0A0H2MD24_9PROT</name>
<dbReference type="RefSeq" id="WP_047764636.1">
    <property type="nucleotide sequence ID" value="NZ_LAQL01000008.1"/>
</dbReference>